<keyword evidence="3" id="KW-1185">Reference proteome</keyword>
<name>A0A6A5W027_9PLEO</name>
<evidence type="ECO:0000256" key="1">
    <source>
        <dbReference type="SAM" id="MobiDB-lite"/>
    </source>
</evidence>
<feature type="compositionally biased region" description="Acidic residues" evidence="1">
    <location>
        <begin position="301"/>
        <end position="314"/>
    </location>
</feature>
<feature type="compositionally biased region" description="Acidic residues" evidence="1">
    <location>
        <begin position="336"/>
        <end position="347"/>
    </location>
</feature>
<evidence type="ECO:0000313" key="3">
    <source>
        <dbReference type="Proteomes" id="UP000799779"/>
    </source>
</evidence>
<dbReference type="Proteomes" id="UP000799779">
    <property type="component" value="Unassembled WGS sequence"/>
</dbReference>
<organism evidence="2 3">
    <name type="scientific">Amniculicola lignicola CBS 123094</name>
    <dbReference type="NCBI Taxonomy" id="1392246"/>
    <lineage>
        <taxon>Eukaryota</taxon>
        <taxon>Fungi</taxon>
        <taxon>Dikarya</taxon>
        <taxon>Ascomycota</taxon>
        <taxon>Pezizomycotina</taxon>
        <taxon>Dothideomycetes</taxon>
        <taxon>Pleosporomycetidae</taxon>
        <taxon>Pleosporales</taxon>
        <taxon>Amniculicolaceae</taxon>
        <taxon>Amniculicola</taxon>
    </lineage>
</organism>
<gene>
    <name evidence="2" type="ORF">P154DRAFT_581975</name>
</gene>
<dbReference type="OrthoDB" id="3801290at2759"/>
<feature type="region of interest" description="Disordered" evidence="1">
    <location>
        <begin position="201"/>
        <end position="227"/>
    </location>
</feature>
<dbReference type="AlphaFoldDB" id="A0A6A5W027"/>
<proteinExistence type="predicted"/>
<sequence>MCKFTHVTYVCGHVDLLTSSISTVLCPMALRFGLRPDWDSAPATCFPVPEDVNNPEMIGRWQTVSVQCTACILATGQRSASFAAFSWTPGDDGAGGVAIREKDIPPPIALPPSAARLNATVQNWMADHPMADFMTNEEPPEAHQMEWAGKDSPVGADMSIFTLPPLEERLTRMPLSTLSCTATETPDLAPSTLPTSFQTSQLAGDLAERDDEDASSDEPPRILTVRNGLPSLTGSSLASASSSSFCFSVSSSSASDGERKLTESFDEEALVRGSRVREPLRILRVRNVYVPLASSSSESGDGGEGEDDEDEDEDGERKLDEWMDEEEVARAMLSADEVDEDEDDGGG</sequence>
<protein>
    <submittedName>
        <fullName evidence="2">Uncharacterized protein</fullName>
    </submittedName>
</protein>
<reference evidence="2" key="1">
    <citation type="journal article" date="2020" name="Stud. Mycol.">
        <title>101 Dothideomycetes genomes: a test case for predicting lifestyles and emergence of pathogens.</title>
        <authorList>
            <person name="Haridas S."/>
            <person name="Albert R."/>
            <person name="Binder M."/>
            <person name="Bloem J."/>
            <person name="Labutti K."/>
            <person name="Salamov A."/>
            <person name="Andreopoulos B."/>
            <person name="Baker S."/>
            <person name="Barry K."/>
            <person name="Bills G."/>
            <person name="Bluhm B."/>
            <person name="Cannon C."/>
            <person name="Castanera R."/>
            <person name="Culley D."/>
            <person name="Daum C."/>
            <person name="Ezra D."/>
            <person name="Gonzalez J."/>
            <person name="Henrissat B."/>
            <person name="Kuo A."/>
            <person name="Liang C."/>
            <person name="Lipzen A."/>
            <person name="Lutzoni F."/>
            <person name="Magnuson J."/>
            <person name="Mondo S."/>
            <person name="Nolan M."/>
            <person name="Ohm R."/>
            <person name="Pangilinan J."/>
            <person name="Park H.-J."/>
            <person name="Ramirez L."/>
            <person name="Alfaro M."/>
            <person name="Sun H."/>
            <person name="Tritt A."/>
            <person name="Yoshinaga Y."/>
            <person name="Zwiers L.-H."/>
            <person name="Turgeon B."/>
            <person name="Goodwin S."/>
            <person name="Spatafora J."/>
            <person name="Crous P."/>
            <person name="Grigoriev I."/>
        </authorList>
    </citation>
    <scope>NUCLEOTIDE SEQUENCE</scope>
    <source>
        <strain evidence="2">CBS 123094</strain>
    </source>
</reference>
<dbReference type="EMBL" id="ML977665">
    <property type="protein sequence ID" value="KAF1994279.1"/>
    <property type="molecule type" value="Genomic_DNA"/>
</dbReference>
<evidence type="ECO:0000313" key="2">
    <source>
        <dbReference type="EMBL" id="KAF1994279.1"/>
    </source>
</evidence>
<feature type="region of interest" description="Disordered" evidence="1">
    <location>
        <begin position="291"/>
        <end position="347"/>
    </location>
</feature>
<accession>A0A6A5W027</accession>